<gene>
    <name evidence="1" type="ORF">V2S66_16650</name>
</gene>
<reference evidence="1 2" key="1">
    <citation type="submission" date="2023-12" db="EMBL/GenBank/DDBJ databases">
        <title>Streptomyces sp. V4-01.</title>
        <authorList>
            <person name="Somphong A."/>
            <person name="Phongsopitanun W."/>
        </authorList>
    </citation>
    <scope>NUCLEOTIDE SEQUENCE [LARGE SCALE GENOMIC DNA]</scope>
    <source>
        <strain evidence="1 2">V4-01</strain>
    </source>
</reference>
<dbReference type="Proteomes" id="UP001344658">
    <property type="component" value="Unassembled WGS sequence"/>
</dbReference>
<name>A0ABU7PEA2_9ACTN</name>
<protein>
    <submittedName>
        <fullName evidence="1">Uncharacterized protein</fullName>
    </submittedName>
</protein>
<evidence type="ECO:0000313" key="2">
    <source>
        <dbReference type="Proteomes" id="UP001344658"/>
    </source>
</evidence>
<dbReference type="EMBL" id="JAZEWV010000012">
    <property type="protein sequence ID" value="MEE4543597.1"/>
    <property type="molecule type" value="Genomic_DNA"/>
</dbReference>
<proteinExistence type="predicted"/>
<comment type="caution">
    <text evidence="1">The sequence shown here is derived from an EMBL/GenBank/DDBJ whole genome shotgun (WGS) entry which is preliminary data.</text>
</comment>
<keyword evidence="2" id="KW-1185">Reference proteome</keyword>
<organism evidence="1 2">
    <name type="scientific">Actinacidiphila polyblastidii</name>
    <dbReference type="NCBI Taxonomy" id="3110430"/>
    <lineage>
        <taxon>Bacteria</taxon>
        <taxon>Bacillati</taxon>
        <taxon>Actinomycetota</taxon>
        <taxon>Actinomycetes</taxon>
        <taxon>Kitasatosporales</taxon>
        <taxon>Streptomycetaceae</taxon>
        <taxon>Actinacidiphila</taxon>
    </lineage>
</organism>
<accession>A0ABU7PEA2</accession>
<dbReference type="RefSeq" id="WP_330796198.1">
    <property type="nucleotide sequence ID" value="NZ_JAZEWV010000012.1"/>
</dbReference>
<evidence type="ECO:0000313" key="1">
    <source>
        <dbReference type="EMBL" id="MEE4543597.1"/>
    </source>
</evidence>
<sequence>MTAQPIPTTAPLWAWPVDLTRYDRRGLLTEAEAEALRNCRIDQVRRHDLAADPVSLRPAARLVRPLADVLAALHLPPDDRHQRRYARDAAGLVLIRSGELRRAFWGWSVQDWADLINTDGAEFRRHWGGQIGPNARPFLIAYAYLLGEFTAFERLGRFMRPSLARRVFGAGPVDIAVEQVCTVLADWGYRRDAQKLETAVCQVLLLNRSPQLEDLSAEALGELRESPAMGGQWGKDLHGVHRAVAALGHAAPPRLGPEAGPAAASPARCWFTCGRTPRRSTSFLSSPGT</sequence>